<dbReference type="Pfam" id="PF13830">
    <property type="entry name" value="DUF4192"/>
    <property type="match status" value="2"/>
</dbReference>
<name>A0A1A3KNZ2_MYCAS</name>
<evidence type="ECO:0000313" key="1">
    <source>
        <dbReference type="EMBL" id="OBJ86078.1"/>
    </source>
</evidence>
<gene>
    <name evidence="1" type="ORF">A5640_11250</name>
</gene>
<dbReference type="InterPro" id="IPR025447">
    <property type="entry name" value="DUF4192"/>
</dbReference>
<comment type="caution">
    <text evidence="1">The sequence shown here is derived from an EMBL/GenBank/DDBJ whole genome shotgun (WGS) entry which is preliminary data.</text>
</comment>
<evidence type="ECO:0000313" key="2">
    <source>
        <dbReference type="Proteomes" id="UP000093925"/>
    </source>
</evidence>
<sequence>MSHSKINLSDPADLIAAAPGLLGFAPTNSIVAYMLRNDPTHGVLVRCAIRFDVTVTVEQATQFPRTCNLRPTDNFAAILIAVCDQEHDIHARHILNAVKDALHDTGIAVLRRFHARDVTEPSWWLDPDTGEDGDTYPYTDAVLTAELIHTGTPIYASRSELESEFSHLPPAAPVDITDPEELIRTTTAEITDALAGQPISSPTLATRAGILITADVAHRDAMLGLAAQTDPHAGAQLWTHIGRQLRGRPRTEALAVAAGCCLLALETVRAGVALDAAVEEAQRTHTPVPRLAGLLSAALTSGLDPQTIRDTLIKATGITGSGG</sequence>
<evidence type="ECO:0008006" key="3">
    <source>
        <dbReference type="Google" id="ProtNLM"/>
    </source>
</evidence>
<organism evidence="1 2">
    <name type="scientific">Mycobacterium asiaticum</name>
    <dbReference type="NCBI Taxonomy" id="1790"/>
    <lineage>
        <taxon>Bacteria</taxon>
        <taxon>Bacillati</taxon>
        <taxon>Actinomycetota</taxon>
        <taxon>Actinomycetes</taxon>
        <taxon>Mycobacteriales</taxon>
        <taxon>Mycobacteriaceae</taxon>
        <taxon>Mycobacterium</taxon>
    </lineage>
</organism>
<proteinExistence type="predicted"/>
<dbReference type="AlphaFoldDB" id="A0A1A3KNZ2"/>
<reference evidence="1 2" key="1">
    <citation type="submission" date="2016-06" db="EMBL/GenBank/DDBJ databases">
        <authorList>
            <person name="Kjaerup R.B."/>
            <person name="Dalgaard T.S."/>
            <person name="Juul-Madsen H.R."/>
        </authorList>
    </citation>
    <scope>NUCLEOTIDE SEQUENCE [LARGE SCALE GENOMIC DNA]</scope>
    <source>
        <strain evidence="1 2">1276495.2</strain>
    </source>
</reference>
<dbReference type="Proteomes" id="UP000093925">
    <property type="component" value="Unassembled WGS sequence"/>
</dbReference>
<accession>A0A1A3KNZ2</accession>
<protein>
    <recommendedName>
        <fullName evidence="3">DUF4192 domain-containing protein</fullName>
    </recommendedName>
</protein>
<dbReference type="RefSeq" id="WP_065139936.1">
    <property type="nucleotide sequence ID" value="NZ_LZLM01000064.1"/>
</dbReference>
<dbReference type="EMBL" id="LZLM01000064">
    <property type="protein sequence ID" value="OBJ86078.1"/>
    <property type="molecule type" value="Genomic_DNA"/>
</dbReference>